<dbReference type="Proteomes" id="UP001190700">
    <property type="component" value="Unassembled WGS sequence"/>
</dbReference>
<reference evidence="2 3" key="1">
    <citation type="journal article" date="2015" name="Genome Biol. Evol.">
        <title>Comparative Genomics of a Bacterivorous Green Alga Reveals Evolutionary Causalities and Consequences of Phago-Mixotrophic Mode of Nutrition.</title>
        <authorList>
            <person name="Burns J.A."/>
            <person name="Paasch A."/>
            <person name="Narechania A."/>
            <person name="Kim E."/>
        </authorList>
    </citation>
    <scope>NUCLEOTIDE SEQUENCE [LARGE SCALE GENOMIC DNA]</scope>
    <source>
        <strain evidence="2 3">PLY_AMNH</strain>
    </source>
</reference>
<accession>A0AAE0G8B4</accession>
<evidence type="ECO:0000313" key="3">
    <source>
        <dbReference type="Proteomes" id="UP001190700"/>
    </source>
</evidence>
<gene>
    <name evidence="2" type="ORF">CYMTET_18308</name>
</gene>
<comment type="caution">
    <text evidence="2">The sequence shown here is derived from an EMBL/GenBank/DDBJ whole genome shotgun (WGS) entry which is preliminary data.</text>
</comment>
<evidence type="ECO:0000256" key="1">
    <source>
        <dbReference type="SAM" id="MobiDB-lite"/>
    </source>
</evidence>
<feature type="compositionally biased region" description="Acidic residues" evidence="1">
    <location>
        <begin position="64"/>
        <end position="88"/>
    </location>
</feature>
<sequence>MMAPRAAARKVEESEMVAYGDIHSHELVLFGVEVYGGLGPAAMRFLKKIQQRRFTGRRCMEVDVAEEEEVNEEGDDEEEEGEEEEVNEGGETARRKKEKRRKLAQPWGAGLWGRPGGMDRRVSYKGLGERSTGSPGIFQWGRRGSEEGITDLGKRAQPGGLVPSPPMSIQDILAEGDDVLSPSLEQGGASRQQAMS</sequence>
<protein>
    <submittedName>
        <fullName evidence="2">Uncharacterized protein</fullName>
    </submittedName>
</protein>
<proteinExistence type="predicted"/>
<dbReference type="EMBL" id="LGRX02008471">
    <property type="protein sequence ID" value="KAK3273449.1"/>
    <property type="molecule type" value="Genomic_DNA"/>
</dbReference>
<organism evidence="2 3">
    <name type="scientific">Cymbomonas tetramitiformis</name>
    <dbReference type="NCBI Taxonomy" id="36881"/>
    <lineage>
        <taxon>Eukaryota</taxon>
        <taxon>Viridiplantae</taxon>
        <taxon>Chlorophyta</taxon>
        <taxon>Pyramimonadophyceae</taxon>
        <taxon>Pyramimonadales</taxon>
        <taxon>Pyramimonadaceae</taxon>
        <taxon>Cymbomonas</taxon>
    </lineage>
</organism>
<feature type="compositionally biased region" description="Basic residues" evidence="1">
    <location>
        <begin position="94"/>
        <end position="103"/>
    </location>
</feature>
<evidence type="ECO:0000313" key="2">
    <source>
        <dbReference type="EMBL" id="KAK3273449.1"/>
    </source>
</evidence>
<feature type="region of interest" description="Disordered" evidence="1">
    <location>
        <begin position="64"/>
        <end position="196"/>
    </location>
</feature>
<dbReference type="AlphaFoldDB" id="A0AAE0G8B4"/>
<name>A0AAE0G8B4_9CHLO</name>
<keyword evidence="3" id="KW-1185">Reference proteome</keyword>